<proteinExistence type="predicted"/>
<dbReference type="PANTHER" id="PTHR31286">
    <property type="entry name" value="GLYCINE-RICH CELL WALL STRUCTURAL PROTEIN 1.8-LIKE"/>
    <property type="match status" value="1"/>
</dbReference>
<dbReference type="PANTHER" id="PTHR31286:SF164">
    <property type="entry name" value="ZINC FINGER, CCHC-TYPE"/>
    <property type="match status" value="1"/>
</dbReference>
<dbReference type="AlphaFoldDB" id="A0A1S4D6Z5"/>
<feature type="region of interest" description="Disordered" evidence="1">
    <location>
        <begin position="278"/>
        <end position="308"/>
    </location>
</feature>
<dbReference type="InterPro" id="IPR025558">
    <property type="entry name" value="DUF4283"/>
</dbReference>
<evidence type="ECO:0000313" key="3">
    <source>
        <dbReference type="RefSeq" id="XP_016509118.1"/>
    </source>
</evidence>
<dbReference type="OMA" id="FSNEDEW"/>
<feature type="compositionally biased region" description="Polar residues" evidence="1">
    <location>
        <begin position="296"/>
        <end position="308"/>
    </location>
</feature>
<sequence>METIAGTLPARSIEKLKPTATKTTTEEGIPTSSKYVAALKAPTISSPSSNRYGNPEVKARYSTHNGMPAVIFKSSDCYGLMAEECRLTLVGKFLRTRPQIEKLRSKFAEKITVKGNVKIGVYNFRTVFLDFTNEDNFKNVWYRRSIEIEGQLMCLEKWSPDFKPEEDSPVVTVWVLLPELPFHCHTWHYVKQIVSPIGTPLSMDLATDHRTRPSMAKVRVEVDLTKPKLNSVWVGQEDESNPLKGFTQKLEYENVPKYCRHCKLLGHSILQCRKAEKKIEGEGNSKGKNIADDKGTSTSHTTENNEMQ</sequence>
<dbReference type="RefSeq" id="XP_016509118.1">
    <property type="nucleotide sequence ID" value="XM_016653632.1"/>
</dbReference>
<organism evidence="3">
    <name type="scientific">Nicotiana tabacum</name>
    <name type="common">Common tobacco</name>
    <dbReference type="NCBI Taxonomy" id="4097"/>
    <lineage>
        <taxon>Eukaryota</taxon>
        <taxon>Viridiplantae</taxon>
        <taxon>Streptophyta</taxon>
        <taxon>Embryophyta</taxon>
        <taxon>Tracheophyta</taxon>
        <taxon>Spermatophyta</taxon>
        <taxon>Magnoliopsida</taxon>
        <taxon>eudicotyledons</taxon>
        <taxon>Gunneridae</taxon>
        <taxon>Pentapetalae</taxon>
        <taxon>asterids</taxon>
        <taxon>lamiids</taxon>
        <taxon>Solanales</taxon>
        <taxon>Solanaceae</taxon>
        <taxon>Nicotianoideae</taxon>
        <taxon>Nicotianeae</taxon>
        <taxon>Nicotiana</taxon>
    </lineage>
</organism>
<dbReference type="OrthoDB" id="1002340at2759"/>
<dbReference type="KEGG" id="nta:107826630"/>
<dbReference type="Pfam" id="PF14111">
    <property type="entry name" value="DUF4283"/>
    <property type="match status" value="1"/>
</dbReference>
<gene>
    <name evidence="3" type="primary">LOC107826630</name>
</gene>
<reference evidence="3" key="1">
    <citation type="submission" date="2025-08" db="UniProtKB">
        <authorList>
            <consortium name="RefSeq"/>
        </authorList>
    </citation>
    <scope>IDENTIFICATION</scope>
</reference>
<evidence type="ECO:0000259" key="2">
    <source>
        <dbReference type="Pfam" id="PF14111"/>
    </source>
</evidence>
<name>A0A1S4D6Z5_TOBAC</name>
<dbReference type="PaxDb" id="4097-A0A1S4D6Z5"/>
<accession>A0A1S4D6Z5</accession>
<dbReference type="InterPro" id="IPR040256">
    <property type="entry name" value="At4g02000-like"/>
</dbReference>
<feature type="compositionally biased region" description="Basic and acidic residues" evidence="1">
    <location>
        <begin position="278"/>
        <end position="295"/>
    </location>
</feature>
<evidence type="ECO:0000256" key="1">
    <source>
        <dbReference type="SAM" id="MobiDB-lite"/>
    </source>
</evidence>
<feature type="domain" description="DUF4283" evidence="2">
    <location>
        <begin position="82"/>
        <end position="166"/>
    </location>
</feature>
<protein>
    <recommendedName>
        <fullName evidence="2">DUF4283 domain-containing protein</fullName>
    </recommendedName>
</protein>